<keyword evidence="1" id="KW-0472">Membrane</keyword>
<evidence type="ECO:0000256" key="1">
    <source>
        <dbReference type="SAM" id="Phobius"/>
    </source>
</evidence>
<evidence type="ECO:0000313" key="2">
    <source>
        <dbReference type="EMBL" id="ABQ68556.1"/>
    </source>
</evidence>
<reference evidence="2 3" key="1">
    <citation type="journal article" date="2010" name="J. Bacteriol.">
        <title>Genome sequence of the dioxin-mineralizing bacterium Sphingomonas wittichii RW1.</title>
        <authorList>
            <person name="Miller T.R."/>
            <person name="Delcher A.L."/>
            <person name="Salzberg S.L."/>
            <person name="Saunders E."/>
            <person name="Detter J.C."/>
            <person name="Halden R.U."/>
        </authorList>
    </citation>
    <scope>NUCLEOTIDE SEQUENCE [LARGE SCALE GENOMIC DNA]</scope>
    <source>
        <strain evidence="3">DSM 6014 / CCUG 31198 / JCM 15750 / NBRC 105917 / EY 4224 / RW1</strain>
    </source>
</reference>
<gene>
    <name evidence="2" type="ordered locus">Swit_2197</name>
</gene>
<accession>A0A9J9LEZ4</accession>
<proteinExistence type="predicted"/>
<name>A0A9J9LEZ4_RHIWR</name>
<sequence>MCGFYMPDMGTVDFVNPLATIIGSAIGAGLTVWLTLLGARRTTRQERDAEVLEVAMTIANLEAAFEPLDTIEPDRKNWGAIVANGMRAGFVINTETPLIEEALTFGRRLNLPQRAALRHLLTACRDFSATRDGQQPVGPNEEAHFLLKLTVAASNAMQACRAFRTAN</sequence>
<keyword evidence="1" id="KW-1133">Transmembrane helix</keyword>
<dbReference type="Proteomes" id="UP000001989">
    <property type="component" value="Chromosome"/>
</dbReference>
<evidence type="ECO:0000313" key="3">
    <source>
        <dbReference type="Proteomes" id="UP000001989"/>
    </source>
</evidence>
<dbReference type="KEGG" id="swi:Swit_2197"/>
<keyword evidence="1" id="KW-0812">Transmembrane</keyword>
<dbReference type="AlphaFoldDB" id="A0A9J9LEZ4"/>
<dbReference type="EMBL" id="CP000699">
    <property type="protein sequence ID" value="ABQ68556.1"/>
    <property type="molecule type" value="Genomic_DNA"/>
</dbReference>
<feature type="transmembrane region" description="Helical" evidence="1">
    <location>
        <begin position="14"/>
        <end position="37"/>
    </location>
</feature>
<protein>
    <submittedName>
        <fullName evidence="2">Uncharacterized protein</fullName>
    </submittedName>
</protein>
<keyword evidence="3" id="KW-1185">Reference proteome</keyword>
<organism evidence="2 3">
    <name type="scientific">Rhizorhabdus wittichii (strain DSM 6014 / CCUG 31198 / JCM 15750 / NBRC 105917 / EY 4224 / RW1)</name>
    <name type="common">Sphingomonas wittichii</name>
    <dbReference type="NCBI Taxonomy" id="392499"/>
    <lineage>
        <taxon>Bacteria</taxon>
        <taxon>Pseudomonadati</taxon>
        <taxon>Pseudomonadota</taxon>
        <taxon>Alphaproteobacteria</taxon>
        <taxon>Sphingomonadales</taxon>
        <taxon>Sphingomonadaceae</taxon>
        <taxon>Rhizorhabdus</taxon>
    </lineage>
</organism>